<gene>
    <name evidence="1" type="ordered locus">Sked_12660</name>
</gene>
<dbReference type="Proteomes" id="UP000000322">
    <property type="component" value="Chromosome"/>
</dbReference>
<dbReference type="HOGENOM" id="CLU_027389_2_3_11"/>
<dbReference type="EMBL" id="CP001819">
    <property type="protein sequence ID" value="ACZ21208.1"/>
    <property type="molecule type" value="Genomic_DNA"/>
</dbReference>
<dbReference type="AlphaFoldDB" id="D1BED0"/>
<dbReference type="PANTHER" id="PTHR42905">
    <property type="entry name" value="PHOSPHOENOLPYRUVATE CARBOXYLASE"/>
    <property type="match status" value="1"/>
</dbReference>
<name>D1BED0_SANKS</name>
<dbReference type="KEGG" id="ske:Sked_12660"/>
<dbReference type="STRING" id="446469.Sked_12660"/>
<organism evidence="1 2">
    <name type="scientific">Sanguibacter keddieii (strain ATCC 51767 / DSM 10542 / NCFB 3025 / ST-74)</name>
    <dbReference type="NCBI Taxonomy" id="446469"/>
    <lineage>
        <taxon>Bacteria</taxon>
        <taxon>Bacillati</taxon>
        <taxon>Actinomycetota</taxon>
        <taxon>Actinomycetes</taxon>
        <taxon>Micrococcales</taxon>
        <taxon>Sanguibacteraceae</taxon>
        <taxon>Sanguibacter</taxon>
    </lineage>
</organism>
<reference evidence="1 2" key="1">
    <citation type="journal article" date="2009" name="Stand. Genomic Sci.">
        <title>Complete genome sequence of Sanguibacter keddieii type strain (ST-74).</title>
        <authorList>
            <person name="Ivanova N."/>
            <person name="Sikorski J."/>
            <person name="Sims D."/>
            <person name="Brettin T."/>
            <person name="Detter J.C."/>
            <person name="Han C."/>
            <person name="Lapidus A."/>
            <person name="Copeland A."/>
            <person name="Glavina Del Rio T."/>
            <person name="Nolan M."/>
            <person name="Chen F."/>
            <person name="Lucas S."/>
            <person name="Tice H."/>
            <person name="Cheng J.F."/>
            <person name="Bruce D."/>
            <person name="Goodwin L."/>
            <person name="Pitluck S."/>
            <person name="Pati A."/>
            <person name="Mavromatis K."/>
            <person name="Chen A."/>
            <person name="Palaniappan K."/>
            <person name="D'haeseleer P."/>
            <person name="Chain P."/>
            <person name="Bristow J."/>
            <person name="Eisen J.A."/>
            <person name="Markowitz V."/>
            <person name="Hugenholtz P."/>
            <person name="Goker M."/>
            <person name="Pukall R."/>
            <person name="Klenk H.P."/>
            <person name="Kyrpides N.C."/>
        </authorList>
    </citation>
    <scope>NUCLEOTIDE SEQUENCE [LARGE SCALE GENOMIC DNA]</scope>
    <source>
        <strain evidence="2">ATCC 51767 / DSM 10542 / NCFB 3025 / ST-74</strain>
    </source>
</reference>
<dbReference type="RefSeq" id="WP_012866277.1">
    <property type="nucleotide sequence ID" value="NC_013521.1"/>
</dbReference>
<accession>D1BED0</accession>
<dbReference type="InterPro" id="IPR040442">
    <property type="entry name" value="Pyrv_kinase-like_dom_sf"/>
</dbReference>
<protein>
    <submittedName>
        <fullName evidence="1">PEP phosphonomutase-like enzyme</fullName>
    </submittedName>
</protein>
<evidence type="ECO:0000313" key="2">
    <source>
        <dbReference type="Proteomes" id="UP000000322"/>
    </source>
</evidence>
<dbReference type="OrthoDB" id="9780430at2"/>
<dbReference type="InterPro" id="IPR015813">
    <property type="entry name" value="Pyrv/PenolPyrv_kinase-like_dom"/>
</dbReference>
<keyword evidence="2" id="KW-1185">Reference proteome</keyword>
<dbReference type="Gene3D" id="3.20.20.60">
    <property type="entry name" value="Phosphoenolpyruvate-binding domains"/>
    <property type="match status" value="1"/>
</dbReference>
<dbReference type="SUPFAM" id="SSF51621">
    <property type="entry name" value="Phosphoenolpyruvate/pyruvate domain"/>
    <property type="match status" value="1"/>
</dbReference>
<dbReference type="PANTHER" id="PTHR42905:SF16">
    <property type="entry name" value="CARBOXYPHOSPHONOENOLPYRUVATE PHOSPHONOMUTASE-LIKE PROTEIN (AFU_ORTHOLOGUE AFUA_5G07230)"/>
    <property type="match status" value="1"/>
</dbReference>
<dbReference type="eggNOG" id="COG2513">
    <property type="taxonomic scope" value="Bacteria"/>
</dbReference>
<dbReference type="CDD" id="cd00377">
    <property type="entry name" value="ICL_PEPM"/>
    <property type="match status" value="1"/>
</dbReference>
<proteinExistence type="predicted"/>
<dbReference type="InterPro" id="IPR039556">
    <property type="entry name" value="ICL/PEPM"/>
</dbReference>
<dbReference type="GO" id="GO:0003824">
    <property type="term" value="F:catalytic activity"/>
    <property type="evidence" value="ECO:0007669"/>
    <property type="project" value="InterPro"/>
</dbReference>
<evidence type="ECO:0000313" key="1">
    <source>
        <dbReference type="EMBL" id="ACZ21208.1"/>
    </source>
</evidence>
<sequence>MHSQVDLARSFASLHVSGAPLVLPNAWDVASARVVVAAGARAVATTSAGVAWAHGSADGHRLPRAQAVGAVAAIARAVDVPVTADVEGGFGESATDVARTVAEVIEAGAVGVNIEDSLRPVTEQVARLTAARAAADDAGVPLFVNARIDTHRLGGVGTLAWFDETVERALAYAAAGASGIFVLGALEADVVRALVAASPVPVNVAYGPGTLTVGQLASAGAHRVSAGSSIAEAAYSLVGEMAATMLGDSAAAPGPAPTLGWSALNALAEAR</sequence>
<dbReference type="Pfam" id="PF13714">
    <property type="entry name" value="PEP_mutase"/>
    <property type="match status" value="1"/>
</dbReference>